<evidence type="ECO:0000313" key="3">
    <source>
        <dbReference type="Proteomes" id="UP000270094"/>
    </source>
</evidence>
<dbReference type="EMBL" id="UYYB01109635">
    <property type="protein sequence ID" value="VDM80705.1"/>
    <property type="molecule type" value="Genomic_DNA"/>
</dbReference>
<sequence>MFWAKAICNVKACPPQPTIPTIPPPPSLATRQSAASTGPSNATTIGGRKREVESVEVMVVSNQKYDPSMNDSHMKVFKSLVNDYVKSKGVTYNKDLVHDKAINVDGKFAVLYTLLGYDCNRVNNFVHGAKGEANFVTDIRVKCQGKPEFVVV</sequence>
<evidence type="ECO:0008006" key="4">
    <source>
        <dbReference type="Google" id="ProtNLM"/>
    </source>
</evidence>
<reference evidence="2 3" key="1">
    <citation type="submission" date="2018-11" db="EMBL/GenBank/DDBJ databases">
        <authorList>
            <consortium name="Pathogen Informatics"/>
        </authorList>
    </citation>
    <scope>NUCLEOTIDE SEQUENCE [LARGE SCALE GENOMIC DNA]</scope>
</reference>
<feature type="compositionally biased region" description="Pro residues" evidence="1">
    <location>
        <begin position="15"/>
        <end position="27"/>
    </location>
</feature>
<evidence type="ECO:0000256" key="1">
    <source>
        <dbReference type="SAM" id="MobiDB-lite"/>
    </source>
</evidence>
<proteinExistence type="predicted"/>
<dbReference type="PANTHER" id="PTHR36955">
    <property type="entry name" value="SECRETED NEMATODE CLADE V PROTEIN GENE FAMILY"/>
    <property type="match status" value="1"/>
</dbReference>
<dbReference type="AlphaFoldDB" id="A0A3P7LDI7"/>
<feature type="region of interest" description="Disordered" evidence="1">
    <location>
        <begin position="15"/>
        <end position="47"/>
    </location>
</feature>
<dbReference type="OrthoDB" id="5815178at2759"/>
<dbReference type="PANTHER" id="PTHR36955:SF1">
    <property type="entry name" value="SECRETED NEMATODE CLADE V PROTEIN GENE FAMILY"/>
    <property type="match status" value="1"/>
</dbReference>
<dbReference type="InterPro" id="IPR035126">
    <property type="entry name" value="SCVP"/>
</dbReference>
<dbReference type="Proteomes" id="UP000270094">
    <property type="component" value="Unassembled WGS sequence"/>
</dbReference>
<dbReference type="Pfam" id="PF17619">
    <property type="entry name" value="SCVP"/>
    <property type="match status" value="1"/>
</dbReference>
<keyword evidence="3" id="KW-1185">Reference proteome</keyword>
<protein>
    <recommendedName>
        <fullName evidence="4">SEA domain-containing protein</fullName>
    </recommendedName>
</protein>
<name>A0A3P7LDI7_STRVU</name>
<gene>
    <name evidence="2" type="ORF">SVUK_LOCUS15703</name>
</gene>
<feature type="compositionally biased region" description="Polar residues" evidence="1">
    <location>
        <begin position="29"/>
        <end position="44"/>
    </location>
</feature>
<accession>A0A3P7LDI7</accession>
<evidence type="ECO:0000313" key="2">
    <source>
        <dbReference type="EMBL" id="VDM80705.1"/>
    </source>
</evidence>
<organism evidence="2 3">
    <name type="scientific">Strongylus vulgaris</name>
    <name type="common">Blood worm</name>
    <dbReference type="NCBI Taxonomy" id="40348"/>
    <lineage>
        <taxon>Eukaryota</taxon>
        <taxon>Metazoa</taxon>
        <taxon>Ecdysozoa</taxon>
        <taxon>Nematoda</taxon>
        <taxon>Chromadorea</taxon>
        <taxon>Rhabditida</taxon>
        <taxon>Rhabditina</taxon>
        <taxon>Rhabditomorpha</taxon>
        <taxon>Strongyloidea</taxon>
        <taxon>Strongylidae</taxon>
        <taxon>Strongylus</taxon>
    </lineage>
</organism>